<dbReference type="Gene3D" id="3.30.420.10">
    <property type="entry name" value="Ribonuclease H-like superfamily/Ribonuclease H"/>
    <property type="match status" value="1"/>
</dbReference>
<dbReference type="CDD" id="cd16963">
    <property type="entry name" value="CCE1"/>
    <property type="match status" value="1"/>
</dbReference>
<keyword evidence="2" id="KW-0378">Hydrolase</keyword>
<proteinExistence type="predicted"/>
<dbReference type="InterPro" id="IPR036397">
    <property type="entry name" value="RNaseH_sf"/>
</dbReference>
<dbReference type="EMBL" id="JAKWBI020000004">
    <property type="protein sequence ID" value="KAJ2907114.1"/>
    <property type="molecule type" value="Genomic_DNA"/>
</dbReference>
<dbReference type="PANTHER" id="PTHR28072">
    <property type="entry name" value="CRUCIFORM CUTTING ENDONUCLEASE 1, MITOCHONDRIAL-RELATED"/>
    <property type="match status" value="1"/>
</dbReference>
<dbReference type="InterPro" id="IPR039197">
    <property type="entry name" value="Mrs1/Cce1"/>
</dbReference>
<dbReference type="AlphaFoldDB" id="A0AAD5S0L8"/>
<dbReference type="Pfam" id="PF09159">
    <property type="entry name" value="Ydc2-catalyt"/>
    <property type="match status" value="1"/>
</dbReference>
<keyword evidence="2" id="KW-0255">Endonuclease</keyword>
<feature type="domain" description="SAP" evidence="1">
    <location>
        <begin position="7"/>
        <end position="41"/>
    </location>
</feature>
<dbReference type="GO" id="GO:0004520">
    <property type="term" value="F:DNA endonuclease activity"/>
    <property type="evidence" value="ECO:0007669"/>
    <property type="project" value="TreeGrafter"/>
</dbReference>
<dbReference type="PANTHER" id="PTHR28072:SF1">
    <property type="entry name" value="CRUCIFORM CUTTING ENDONUCLEASE 1, MITOCHONDRIAL-RELATED"/>
    <property type="match status" value="1"/>
</dbReference>
<name>A0AAD5S0L8_9PEZI</name>
<dbReference type="InterPro" id="IPR003034">
    <property type="entry name" value="SAP_dom"/>
</dbReference>
<protein>
    <submittedName>
        <fullName evidence="2">Mitochondrial cruciform cutting endonuclease 1</fullName>
    </submittedName>
</protein>
<evidence type="ECO:0000313" key="2">
    <source>
        <dbReference type="EMBL" id="KAJ2907114.1"/>
    </source>
</evidence>
<dbReference type="InterPro" id="IPR015242">
    <property type="entry name" value="Ydc2_cat"/>
</dbReference>
<dbReference type="GO" id="GO:0000403">
    <property type="term" value="F:Y-form DNA binding"/>
    <property type="evidence" value="ECO:0007669"/>
    <property type="project" value="TreeGrafter"/>
</dbReference>
<gene>
    <name evidence="2" type="ORF">MKZ38_007629</name>
</gene>
<dbReference type="Proteomes" id="UP001201980">
    <property type="component" value="Unassembled WGS sequence"/>
</dbReference>
<keyword evidence="2" id="KW-0540">Nuclease</keyword>
<evidence type="ECO:0000259" key="1">
    <source>
        <dbReference type="PROSITE" id="PS50800"/>
    </source>
</evidence>
<dbReference type="GO" id="GO:0005739">
    <property type="term" value="C:mitochondrion"/>
    <property type="evidence" value="ECO:0007669"/>
    <property type="project" value="TreeGrafter"/>
</dbReference>
<keyword evidence="3" id="KW-1185">Reference proteome</keyword>
<accession>A0AAD5S0L8</accession>
<evidence type="ECO:0000313" key="3">
    <source>
        <dbReference type="Proteomes" id="UP001201980"/>
    </source>
</evidence>
<sequence length="323" mass="36623">MKYLAQLDSLTGVKMKGLCTALGLPSSGRKDFLHNQLSSTLSLPPDQQTLPPSPRILSIDMGLRNMAFSLLTLPKITTRSKTLPRRIHLQAWNRLSLIPPNVLPSSEDPYSPQNMSQTAYKLITSQFLPLRPTHILIERQRFRTRGQAAVQEWTVRVNMLESMLHAVLTSLRLEDRWPGGTLVSVNPKTVASFYACEDEKAVKGAKRAQEIKKMKIATVATWLKDGTKGLVLDSGEVLDMERRFLDKFDGKRLPRRKKSDPEPTVEELRMAEERLEKIDDLADSLLQGVIWLTWQENRRMALADGVHKLLESGVMNSMLIDRE</sequence>
<dbReference type="GO" id="GO:0000402">
    <property type="term" value="F:crossed form four-way junction DNA binding"/>
    <property type="evidence" value="ECO:0007669"/>
    <property type="project" value="TreeGrafter"/>
</dbReference>
<dbReference type="SUPFAM" id="SSF53098">
    <property type="entry name" value="Ribonuclease H-like"/>
    <property type="match status" value="1"/>
</dbReference>
<dbReference type="InterPro" id="IPR012337">
    <property type="entry name" value="RNaseH-like_sf"/>
</dbReference>
<comment type="caution">
    <text evidence="2">The sequence shown here is derived from an EMBL/GenBank/DDBJ whole genome shotgun (WGS) entry which is preliminary data.</text>
</comment>
<dbReference type="PROSITE" id="PS50800">
    <property type="entry name" value="SAP"/>
    <property type="match status" value="1"/>
</dbReference>
<organism evidence="2 3">
    <name type="scientific">Zalerion maritima</name>
    <dbReference type="NCBI Taxonomy" id="339359"/>
    <lineage>
        <taxon>Eukaryota</taxon>
        <taxon>Fungi</taxon>
        <taxon>Dikarya</taxon>
        <taxon>Ascomycota</taxon>
        <taxon>Pezizomycotina</taxon>
        <taxon>Sordariomycetes</taxon>
        <taxon>Lulworthiomycetidae</taxon>
        <taxon>Lulworthiales</taxon>
        <taxon>Lulworthiaceae</taxon>
        <taxon>Zalerion</taxon>
    </lineage>
</organism>
<reference evidence="2" key="1">
    <citation type="submission" date="2022-07" db="EMBL/GenBank/DDBJ databases">
        <title>Draft genome sequence of Zalerion maritima ATCC 34329, a (micro)plastics degrading marine fungus.</title>
        <authorList>
            <person name="Paco A."/>
            <person name="Goncalves M.F.M."/>
            <person name="Rocha-Santos T.A.P."/>
            <person name="Alves A."/>
        </authorList>
    </citation>
    <scope>NUCLEOTIDE SEQUENCE</scope>
    <source>
        <strain evidence="2">ATCC 34329</strain>
    </source>
</reference>
<dbReference type="GO" id="GO:0070336">
    <property type="term" value="F:flap-structured DNA binding"/>
    <property type="evidence" value="ECO:0007669"/>
    <property type="project" value="TreeGrafter"/>
</dbReference>